<evidence type="ECO:0008006" key="3">
    <source>
        <dbReference type="Google" id="ProtNLM"/>
    </source>
</evidence>
<accession>A0A1F7WSS5</accession>
<sequence length="116" mass="12472">MVTLIFFVLIATIYISAAVIILSVNSLAATTTELGFSASRVAEGALEDTLLRLIRNPNYAGGAFDLDSGSVTVNVVGSTTKDISVSVLDGNYLRKFEAQVAFNQTEMTITSWKEVF</sequence>
<dbReference type="Proteomes" id="UP000178812">
    <property type="component" value="Unassembled WGS sequence"/>
</dbReference>
<dbReference type="AlphaFoldDB" id="A0A1F7WSS5"/>
<protein>
    <recommendedName>
        <fullName evidence="3">Type 4 fimbrial biogenesis protein PilX N-terminal domain-containing protein</fullName>
    </recommendedName>
</protein>
<gene>
    <name evidence="1" type="ORF">A2125_01000</name>
</gene>
<reference evidence="1 2" key="1">
    <citation type="journal article" date="2016" name="Nat. Commun.">
        <title>Thousands of microbial genomes shed light on interconnected biogeochemical processes in an aquifer system.</title>
        <authorList>
            <person name="Anantharaman K."/>
            <person name="Brown C.T."/>
            <person name="Hug L.A."/>
            <person name="Sharon I."/>
            <person name="Castelle C.J."/>
            <person name="Probst A.J."/>
            <person name="Thomas B.C."/>
            <person name="Singh A."/>
            <person name="Wilkins M.J."/>
            <person name="Karaoz U."/>
            <person name="Brodie E.L."/>
            <person name="Williams K.H."/>
            <person name="Hubbard S.S."/>
            <person name="Banfield J.F."/>
        </authorList>
    </citation>
    <scope>NUCLEOTIDE SEQUENCE [LARGE SCALE GENOMIC DNA]</scope>
</reference>
<name>A0A1F7WSS5_9BACT</name>
<organism evidence="1 2">
    <name type="scientific">Candidatus Woesebacteria bacterium GWB1_43_5</name>
    <dbReference type="NCBI Taxonomy" id="1802474"/>
    <lineage>
        <taxon>Bacteria</taxon>
        <taxon>Candidatus Woeseibacteriota</taxon>
    </lineage>
</organism>
<evidence type="ECO:0000313" key="1">
    <source>
        <dbReference type="EMBL" id="OGM05884.1"/>
    </source>
</evidence>
<evidence type="ECO:0000313" key="2">
    <source>
        <dbReference type="Proteomes" id="UP000178812"/>
    </source>
</evidence>
<comment type="caution">
    <text evidence="1">The sequence shown here is derived from an EMBL/GenBank/DDBJ whole genome shotgun (WGS) entry which is preliminary data.</text>
</comment>
<proteinExistence type="predicted"/>
<dbReference type="EMBL" id="MGFM01000015">
    <property type="protein sequence ID" value="OGM05884.1"/>
    <property type="molecule type" value="Genomic_DNA"/>
</dbReference>